<dbReference type="RefSeq" id="WP_271712554.1">
    <property type="nucleotide sequence ID" value="NZ_AP024169.1"/>
</dbReference>
<proteinExistence type="predicted"/>
<evidence type="ECO:0000256" key="1">
    <source>
        <dbReference type="SAM" id="MobiDB-lite"/>
    </source>
</evidence>
<evidence type="ECO:0000313" key="4">
    <source>
        <dbReference type="Proteomes" id="UP000595897"/>
    </source>
</evidence>
<keyword evidence="2" id="KW-1133">Transmembrane helix</keyword>
<dbReference type="AlphaFoldDB" id="A0A7R7EMB4"/>
<dbReference type="InterPro" id="IPR008875">
    <property type="entry name" value="TraX"/>
</dbReference>
<dbReference type="KEGG" id="ahb:bsdtb5_27320"/>
<evidence type="ECO:0000256" key="2">
    <source>
        <dbReference type="SAM" id="Phobius"/>
    </source>
</evidence>
<sequence>MTNVLGDSIIQSSHSNGSTEDKRGISGGTLKIIAILTMVVDHTAAVLYPAGIYADWVYALMRVIGRIAFPIFCFLLVEGFVHTRSRKKYCLRLALFAIISEVPFDLAFSGRIFDIYSQNVFFTLVIGFIALMLIEHFKDNEQMAVLCAVFSVLLAYILKTDYAAGGVILIILFYLFRGKFVKIGASLVTFAMVLIGYTEIYAVFALIPLSLYNGKKGVSLKYFFYIFYPAHLLILYYILHNVLQ</sequence>
<feature type="transmembrane region" description="Helical" evidence="2">
    <location>
        <begin position="146"/>
        <end position="175"/>
    </location>
</feature>
<gene>
    <name evidence="3" type="ORF">bsdtb5_27320</name>
</gene>
<accession>A0A7R7EMB4</accession>
<dbReference type="EMBL" id="AP024169">
    <property type="protein sequence ID" value="BCN31437.1"/>
    <property type="molecule type" value="Genomic_DNA"/>
</dbReference>
<dbReference type="Proteomes" id="UP000595897">
    <property type="component" value="Chromosome"/>
</dbReference>
<feature type="transmembrane region" description="Helical" evidence="2">
    <location>
        <begin position="115"/>
        <end position="134"/>
    </location>
</feature>
<dbReference type="Pfam" id="PF05857">
    <property type="entry name" value="TraX"/>
    <property type="match status" value="1"/>
</dbReference>
<feature type="transmembrane region" description="Helical" evidence="2">
    <location>
        <begin position="56"/>
        <end position="77"/>
    </location>
</feature>
<feature type="transmembrane region" description="Helical" evidence="2">
    <location>
        <begin position="32"/>
        <end position="50"/>
    </location>
</feature>
<evidence type="ECO:0000313" key="3">
    <source>
        <dbReference type="EMBL" id="BCN31437.1"/>
    </source>
</evidence>
<reference evidence="3 4" key="1">
    <citation type="submission" date="2020-11" db="EMBL/GenBank/DDBJ databases">
        <title>Draft genome sequencing of a Lachnospiraceae strain isolated from anoxic soil subjected to BSD treatment.</title>
        <authorList>
            <person name="Uek A."/>
            <person name="Tonouchi A."/>
        </authorList>
    </citation>
    <scope>NUCLEOTIDE SEQUENCE [LARGE SCALE GENOMIC DNA]</scope>
    <source>
        <strain evidence="3 4">TB5</strain>
    </source>
</reference>
<keyword evidence="2" id="KW-0812">Transmembrane</keyword>
<feature type="region of interest" description="Disordered" evidence="1">
    <location>
        <begin position="1"/>
        <end position="22"/>
    </location>
</feature>
<protein>
    <submittedName>
        <fullName evidence="3">Fimbrial assembly protein fimC</fullName>
    </submittedName>
</protein>
<feature type="transmembrane region" description="Helical" evidence="2">
    <location>
        <begin position="222"/>
        <end position="239"/>
    </location>
</feature>
<feature type="transmembrane region" description="Helical" evidence="2">
    <location>
        <begin position="187"/>
        <end position="210"/>
    </location>
</feature>
<organism evidence="3 4">
    <name type="scientific">Anaeromicropila herbilytica</name>
    <dbReference type="NCBI Taxonomy" id="2785025"/>
    <lineage>
        <taxon>Bacteria</taxon>
        <taxon>Bacillati</taxon>
        <taxon>Bacillota</taxon>
        <taxon>Clostridia</taxon>
        <taxon>Lachnospirales</taxon>
        <taxon>Lachnospiraceae</taxon>
        <taxon>Anaeromicropila</taxon>
    </lineage>
</organism>
<keyword evidence="2" id="KW-0472">Membrane</keyword>
<keyword evidence="4" id="KW-1185">Reference proteome</keyword>
<name>A0A7R7EMB4_9FIRM</name>
<feature type="compositionally biased region" description="Polar residues" evidence="1">
    <location>
        <begin position="1"/>
        <end position="18"/>
    </location>
</feature>